<evidence type="ECO:0000256" key="2">
    <source>
        <dbReference type="ARBA" id="ARBA00012182"/>
    </source>
</evidence>
<evidence type="ECO:0000259" key="12">
    <source>
        <dbReference type="PROSITE" id="PS50280"/>
    </source>
</evidence>
<dbReference type="SUPFAM" id="SSF82199">
    <property type="entry name" value="SET domain"/>
    <property type="match status" value="1"/>
</dbReference>
<evidence type="ECO:0000256" key="9">
    <source>
        <dbReference type="ARBA" id="ARBA00030093"/>
    </source>
</evidence>
<dbReference type="EC" id="2.1.1.354" evidence="2"/>
<dbReference type="GO" id="GO:0032259">
    <property type="term" value="P:methylation"/>
    <property type="evidence" value="ECO:0007669"/>
    <property type="project" value="UniProtKB-KW"/>
</dbReference>
<evidence type="ECO:0000313" key="14">
    <source>
        <dbReference type="Proteomes" id="UP000311382"/>
    </source>
</evidence>
<dbReference type="Proteomes" id="UP000311382">
    <property type="component" value="Unassembled WGS sequence"/>
</dbReference>
<keyword evidence="4" id="KW-0489">Methyltransferase</keyword>
<dbReference type="Pfam" id="PF11764">
    <property type="entry name" value="N-SET"/>
    <property type="match status" value="1"/>
</dbReference>
<evidence type="ECO:0000256" key="8">
    <source>
        <dbReference type="ARBA" id="ARBA00023242"/>
    </source>
</evidence>
<comment type="catalytic activity">
    <reaction evidence="10">
        <text>L-lysyl(4)-[histone H3] + 3 S-adenosyl-L-methionine = N(6),N(6),N(6)-trimethyl-L-lysyl(4)-[histone H3] + 3 S-adenosyl-L-homocysteine + 3 H(+)</text>
        <dbReference type="Rhea" id="RHEA:60260"/>
        <dbReference type="Rhea" id="RHEA-COMP:15537"/>
        <dbReference type="Rhea" id="RHEA-COMP:15547"/>
        <dbReference type="ChEBI" id="CHEBI:15378"/>
        <dbReference type="ChEBI" id="CHEBI:29969"/>
        <dbReference type="ChEBI" id="CHEBI:57856"/>
        <dbReference type="ChEBI" id="CHEBI:59789"/>
        <dbReference type="ChEBI" id="CHEBI:61961"/>
        <dbReference type="EC" id="2.1.1.354"/>
    </reaction>
</comment>
<keyword evidence="14" id="KW-1185">Reference proteome</keyword>
<dbReference type="Pfam" id="PF00856">
    <property type="entry name" value="SET"/>
    <property type="match status" value="1"/>
</dbReference>
<dbReference type="PANTHER" id="PTHR45814:SF2">
    <property type="entry name" value="HISTONE-LYSINE N-METHYLTRANSFERASE SETD1"/>
    <property type="match status" value="1"/>
</dbReference>
<comment type="subcellular location">
    <subcellularLocation>
        <location evidence="1">Nucleus</location>
    </subcellularLocation>
</comment>
<sequence length="256" mass="27575">MGEDLQPTPPPSDDEANAPRHTTGAARTEGFYATTVEEKMANRPATSKAKAGDGSGAAGGGAAAAASSVAVSRLARANTRGLVRGMELHKKVTATDTDVLKFNQLKTRKKQLTFSRSGIEGYGLFALEHIPAGDMVIEYVGELIRQQVADRREKAYERQGIGSSYLFRVDEDLVVDATKKGNLGRLINHCCAPNCTARIITINGVKKIVIYAKTNIEPGEEVTYDYHFPIEEDNKIPCLCGCVLLGCFLVPSSLPC</sequence>
<gene>
    <name evidence="13" type="ORF">DMC30DRAFT_353893</name>
</gene>
<evidence type="ECO:0000256" key="5">
    <source>
        <dbReference type="ARBA" id="ARBA00022679"/>
    </source>
</evidence>
<organism evidence="13 14">
    <name type="scientific">Rhodotorula diobovata</name>
    <dbReference type="NCBI Taxonomy" id="5288"/>
    <lineage>
        <taxon>Eukaryota</taxon>
        <taxon>Fungi</taxon>
        <taxon>Dikarya</taxon>
        <taxon>Basidiomycota</taxon>
        <taxon>Pucciniomycotina</taxon>
        <taxon>Microbotryomycetes</taxon>
        <taxon>Sporidiobolales</taxon>
        <taxon>Sporidiobolaceae</taxon>
        <taxon>Rhodotorula</taxon>
    </lineage>
</organism>
<keyword evidence="7" id="KW-0156">Chromatin regulator</keyword>
<proteinExistence type="predicted"/>
<dbReference type="PANTHER" id="PTHR45814">
    <property type="entry name" value="HISTONE-LYSINE N-METHYLTRANSFERASE SETD1"/>
    <property type="match status" value="1"/>
</dbReference>
<dbReference type="InterPro" id="IPR046341">
    <property type="entry name" value="SET_dom_sf"/>
</dbReference>
<dbReference type="GO" id="GO:0048188">
    <property type="term" value="C:Set1C/COMPASS complex"/>
    <property type="evidence" value="ECO:0007669"/>
    <property type="project" value="TreeGrafter"/>
</dbReference>
<evidence type="ECO:0000256" key="11">
    <source>
        <dbReference type="SAM" id="MobiDB-lite"/>
    </source>
</evidence>
<dbReference type="Gene3D" id="2.170.270.10">
    <property type="entry name" value="SET domain"/>
    <property type="match status" value="1"/>
</dbReference>
<dbReference type="InterPro" id="IPR024657">
    <property type="entry name" value="COMPASS_Set1_N-SET"/>
</dbReference>
<evidence type="ECO:0000256" key="6">
    <source>
        <dbReference type="ARBA" id="ARBA00022691"/>
    </source>
</evidence>
<evidence type="ECO:0000256" key="4">
    <source>
        <dbReference type="ARBA" id="ARBA00022603"/>
    </source>
</evidence>
<dbReference type="PROSITE" id="PS50280">
    <property type="entry name" value="SET"/>
    <property type="match status" value="1"/>
</dbReference>
<dbReference type="InterPro" id="IPR044570">
    <property type="entry name" value="Set1-like"/>
</dbReference>
<feature type="domain" description="SET" evidence="12">
    <location>
        <begin position="110"/>
        <end position="227"/>
    </location>
</feature>
<dbReference type="STRING" id="5288.A0A5C5FRK0"/>
<keyword evidence="6" id="KW-0949">S-adenosyl-L-methionine</keyword>
<dbReference type="AlphaFoldDB" id="A0A5C5FRK0"/>
<dbReference type="SMART" id="SM00317">
    <property type="entry name" value="SET"/>
    <property type="match status" value="1"/>
</dbReference>
<evidence type="ECO:0000256" key="1">
    <source>
        <dbReference type="ARBA" id="ARBA00004123"/>
    </source>
</evidence>
<name>A0A5C5FRK0_9BASI</name>
<keyword evidence="8" id="KW-0539">Nucleus</keyword>
<accession>A0A5C5FRK0</accession>
<evidence type="ECO:0000256" key="10">
    <source>
        <dbReference type="ARBA" id="ARBA00047571"/>
    </source>
</evidence>
<protein>
    <recommendedName>
        <fullName evidence="3">Histone-lysine N-methyltransferase, H3 lysine-4 specific</fullName>
        <ecNumber evidence="2">2.1.1.354</ecNumber>
    </recommendedName>
    <alternativeName>
        <fullName evidence="9">SET domain-containing protein 1</fullName>
    </alternativeName>
</protein>
<evidence type="ECO:0000256" key="3">
    <source>
        <dbReference type="ARBA" id="ARBA00015839"/>
    </source>
</evidence>
<evidence type="ECO:0000256" key="7">
    <source>
        <dbReference type="ARBA" id="ARBA00022853"/>
    </source>
</evidence>
<comment type="caution">
    <text evidence="13">The sequence shown here is derived from an EMBL/GenBank/DDBJ whole genome shotgun (WGS) entry which is preliminary data.</text>
</comment>
<reference evidence="13 14" key="1">
    <citation type="submission" date="2019-03" db="EMBL/GenBank/DDBJ databases">
        <title>Rhodosporidium diobovatum UCD-FST 08-225 genome sequencing, assembly, and annotation.</title>
        <authorList>
            <person name="Fakankun I.U."/>
            <person name="Fristensky B."/>
            <person name="Levin D.B."/>
        </authorList>
    </citation>
    <scope>NUCLEOTIDE SEQUENCE [LARGE SCALE GENOMIC DNA]</scope>
    <source>
        <strain evidence="13 14">UCD-FST 08-225</strain>
    </source>
</reference>
<dbReference type="GO" id="GO:0140999">
    <property type="term" value="F:histone H3K4 trimethyltransferase activity"/>
    <property type="evidence" value="ECO:0007669"/>
    <property type="project" value="UniProtKB-EC"/>
</dbReference>
<evidence type="ECO:0000313" key="13">
    <source>
        <dbReference type="EMBL" id="TNY19440.1"/>
    </source>
</evidence>
<feature type="region of interest" description="Disordered" evidence="11">
    <location>
        <begin position="1"/>
        <end position="61"/>
    </location>
</feature>
<dbReference type="InterPro" id="IPR001214">
    <property type="entry name" value="SET_dom"/>
</dbReference>
<dbReference type="OrthoDB" id="308383at2759"/>
<keyword evidence="5" id="KW-0808">Transferase</keyword>
<dbReference type="EMBL" id="SOZI01000095">
    <property type="protein sequence ID" value="TNY19440.1"/>
    <property type="molecule type" value="Genomic_DNA"/>
</dbReference>